<protein>
    <submittedName>
        <fullName evidence="2">Metallophosphoesterase family protein</fullName>
    </submittedName>
</protein>
<dbReference type="GO" id="GO:0016787">
    <property type="term" value="F:hydrolase activity"/>
    <property type="evidence" value="ECO:0007669"/>
    <property type="project" value="InterPro"/>
</dbReference>
<evidence type="ECO:0000259" key="1">
    <source>
        <dbReference type="Pfam" id="PF00149"/>
    </source>
</evidence>
<dbReference type="InterPro" id="IPR029052">
    <property type="entry name" value="Metallo-depent_PP-like"/>
</dbReference>
<proteinExistence type="predicted"/>
<dbReference type="InterPro" id="IPR051693">
    <property type="entry name" value="UPF0046_metallophosphoest"/>
</dbReference>
<sequence>MKALFIADAHSSALAARRLREKFADADIDLIAIAGDITDDGRAESAERVLNELDFAKKIIAVPGNMDGRQVVELLEKKGILLHKGKIEFGGYTFIGLGGAIPYNTFYKFGLGDLEAKNALNELLPGTNPKKTILVTHSPPYDTKIDLAGFGVHLGCREINRAIEKFQPLLHICAHVHEAKGEIEIGKTKSINVGPLKEGNALLAEFNGKMRLHMEHFEI</sequence>
<comment type="caution">
    <text evidence="2">The sequence shown here is derived from an EMBL/GenBank/DDBJ whole genome shotgun (WGS) entry which is preliminary data.</text>
</comment>
<dbReference type="AlphaFoldDB" id="A0A8T4KT89"/>
<dbReference type="PANTHER" id="PTHR12905:SF0">
    <property type="entry name" value="CALCINEURIN-LIKE PHOSPHOESTERASE DOMAIN-CONTAINING PROTEIN"/>
    <property type="match status" value="1"/>
</dbReference>
<accession>A0A8T4KT89</accession>
<dbReference type="PANTHER" id="PTHR12905">
    <property type="entry name" value="METALLOPHOSPHOESTERASE"/>
    <property type="match status" value="1"/>
</dbReference>
<dbReference type="Pfam" id="PF00149">
    <property type="entry name" value="Metallophos"/>
    <property type="match status" value="1"/>
</dbReference>
<dbReference type="SUPFAM" id="SSF56300">
    <property type="entry name" value="Metallo-dependent phosphatases"/>
    <property type="match status" value="1"/>
</dbReference>
<reference evidence="2" key="1">
    <citation type="submission" date="2021-03" db="EMBL/GenBank/DDBJ databases">
        <authorList>
            <person name="Jaffe A."/>
        </authorList>
    </citation>
    <scope>NUCLEOTIDE SEQUENCE</scope>
    <source>
        <strain evidence="2">RIFCSPHIGHO2_01_FULL_AR10_44_11</strain>
    </source>
</reference>
<gene>
    <name evidence="2" type="ORF">J4415_00890</name>
</gene>
<organism evidence="2 3">
    <name type="scientific">Candidatus Iainarchaeum sp</name>
    <dbReference type="NCBI Taxonomy" id="3101447"/>
    <lineage>
        <taxon>Archaea</taxon>
        <taxon>Candidatus Iainarchaeota</taxon>
        <taxon>Candidatus Iainarchaeia</taxon>
        <taxon>Candidatus Iainarchaeales</taxon>
        <taxon>Candidatus Iainarchaeaceae</taxon>
        <taxon>Candidatus Iainarchaeum</taxon>
    </lineage>
</organism>
<name>A0A8T4KT89_9ARCH</name>
<evidence type="ECO:0000313" key="3">
    <source>
        <dbReference type="Proteomes" id="UP000677687"/>
    </source>
</evidence>
<reference evidence="2" key="2">
    <citation type="submission" date="2021-05" db="EMBL/GenBank/DDBJ databases">
        <title>Protein family content uncovers lineage relationships and bacterial pathway maintenance mechanisms in DPANN archaea.</title>
        <authorList>
            <person name="Castelle C.J."/>
            <person name="Meheust R."/>
            <person name="Jaffe A.L."/>
            <person name="Seitz K."/>
            <person name="Gong X."/>
            <person name="Baker B.J."/>
            <person name="Banfield J.F."/>
        </authorList>
    </citation>
    <scope>NUCLEOTIDE SEQUENCE</scope>
    <source>
        <strain evidence="2">RIFCSPHIGHO2_01_FULL_AR10_44_11</strain>
    </source>
</reference>
<dbReference type="Proteomes" id="UP000677687">
    <property type="component" value="Unassembled WGS sequence"/>
</dbReference>
<evidence type="ECO:0000313" key="2">
    <source>
        <dbReference type="EMBL" id="MBS3057164.1"/>
    </source>
</evidence>
<dbReference type="EMBL" id="JAGVWD010000012">
    <property type="protein sequence ID" value="MBS3057164.1"/>
    <property type="molecule type" value="Genomic_DNA"/>
</dbReference>
<feature type="domain" description="Calcineurin-like phosphoesterase" evidence="1">
    <location>
        <begin position="1"/>
        <end position="178"/>
    </location>
</feature>
<dbReference type="InterPro" id="IPR004843">
    <property type="entry name" value="Calcineurin-like_PHP"/>
</dbReference>
<dbReference type="Gene3D" id="3.60.21.10">
    <property type="match status" value="1"/>
</dbReference>